<dbReference type="Pfam" id="PF07690">
    <property type="entry name" value="MFS_1"/>
    <property type="match status" value="1"/>
</dbReference>
<dbReference type="InterPro" id="IPR036259">
    <property type="entry name" value="MFS_trans_sf"/>
</dbReference>
<feature type="transmembrane region" description="Helical" evidence="5">
    <location>
        <begin position="12"/>
        <end position="32"/>
    </location>
</feature>
<dbReference type="EMBL" id="JACGWY010000002">
    <property type="protein sequence ID" value="MBA8816271.1"/>
    <property type="molecule type" value="Genomic_DNA"/>
</dbReference>
<reference evidence="7 8" key="1">
    <citation type="submission" date="2020-07" db="EMBL/GenBank/DDBJ databases">
        <title>Sequencing the genomes of 1000 actinobacteria strains.</title>
        <authorList>
            <person name="Klenk H.-P."/>
        </authorList>
    </citation>
    <scope>NUCLEOTIDE SEQUENCE [LARGE SCALE GENOMIC DNA]</scope>
    <source>
        <strain evidence="7 8">DSM 27576</strain>
    </source>
</reference>
<evidence type="ECO:0000256" key="5">
    <source>
        <dbReference type="SAM" id="Phobius"/>
    </source>
</evidence>
<evidence type="ECO:0000256" key="1">
    <source>
        <dbReference type="ARBA" id="ARBA00004651"/>
    </source>
</evidence>
<feature type="transmembrane region" description="Helical" evidence="5">
    <location>
        <begin position="278"/>
        <end position="298"/>
    </location>
</feature>
<comment type="caution">
    <text evidence="7">The sequence shown here is derived from an EMBL/GenBank/DDBJ whole genome shotgun (WGS) entry which is preliminary data.</text>
</comment>
<feature type="transmembrane region" description="Helical" evidence="5">
    <location>
        <begin position="241"/>
        <end position="258"/>
    </location>
</feature>
<evidence type="ECO:0000256" key="2">
    <source>
        <dbReference type="ARBA" id="ARBA00022692"/>
    </source>
</evidence>
<name>A0A7W3JNY1_9MICO</name>
<dbReference type="PANTHER" id="PTHR23523">
    <property type="match status" value="1"/>
</dbReference>
<dbReference type="PROSITE" id="PS50850">
    <property type="entry name" value="MFS"/>
    <property type="match status" value="1"/>
</dbReference>
<evidence type="ECO:0000259" key="6">
    <source>
        <dbReference type="PROSITE" id="PS50850"/>
    </source>
</evidence>
<dbReference type="RefSeq" id="WP_167049971.1">
    <property type="nucleotide sequence ID" value="NZ_JAAOZB010000002.1"/>
</dbReference>
<evidence type="ECO:0000313" key="7">
    <source>
        <dbReference type="EMBL" id="MBA8816271.1"/>
    </source>
</evidence>
<feature type="transmembrane region" description="Helical" evidence="5">
    <location>
        <begin position="106"/>
        <end position="128"/>
    </location>
</feature>
<dbReference type="AlphaFoldDB" id="A0A7W3JNY1"/>
<dbReference type="InterPro" id="IPR052524">
    <property type="entry name" value="MFS_Cyanate_Porter"/>
</dbReference>
<feature type="transmembrane region" description="Helical" evidence="5">
    <location>
        <begin position="398"/>
        <end position="418"/>
    </location>
</feature>
<dbReference type="InterPro" id="IPR020846">
    <property type="entry name" value="MFS_dom"/>
</dbReference>
<keyword evidence="3 5" id="KW-1133">Transmembrane helix</keyword>
<feature type="transmembrane region" description="Helical" evidence="5">
    <location>
        <begin position="82"/>
        <end position="100"/>
    </location>
</feature>
<dbReference type="Proteomes" id="UP000526083">
    <property type="component" value="Unassembled WGS sequence"/>
</dbReference>
<feature type="transmembrane region" description="Helical" evidence="5">
    <location>
        <begin position="305"/>
        <end position="324"/>
    </location>
</feature>
<evidence type="ECO:0000256" key="3">
    <source>
        <dbReference type="ARBA" id="ARBA00022989"/>
    </source>
</evidence>
<dbReference type="InterPro" id="IPR011701">
    <property type="entry name" value="MFS"/>
</dbReference>
<organism evidence="7 8">
    <name type="scientific">Microbacterium halimionae</name>
    <dbReference type="NCBI Taxonomy" id="1526413"/>
    <lineage>
        <taxon>Bacteria</taxon>
        <taxon>Bacillati</taxon>
        <taxon>Actinomycetota</taxon>
        <taxon>Actinomycetes</taxon>
        <taxon>Micrococcales</taxon>
        <taxon>Microbacteriaceae</taxon>
        <taxon>Microbacterium</taxon>
    </lineage>
</organism>
<protein>
    <submittedName>
        <fullName evidence="7">CP family cyanate transporter-like MFS transporter</fullName>
    </submittedName>
</protein>
<dbReference type="GO" id="GO:0022857">
    <property type="term" value="F:transmembrane transporter activity"/>
    <property type="evidence" value="ECO:0007669"/>
    <property type="project" value="InterPro"/>
</dbReference>
<sequence>MTSSVRSVASRGIPWLVIAGVLVAALSLRGPIVAPTPVLRDIERDLGLGSASVGLLTTAPVLMFALLTPIAAIVIRRSGAERALLLSLSGVLAGTLIRALPGFGWMLTGMLVIGAAITLGNVVIPVIIRRDVPGPRVGMITAAYVATLNAGSLLTSLLTAPLADVVGWSWALVFWGFITVIGLFLWGVHLRRIRASGNLSGERYSGVSSDDSNTGGIDPATVTGPLPVVTKSRSVFRNPTAWLLLATFSCQTTIYYAFSTWLPSITADELGLDRVGAGALASLFQGMGILGAFVVPILGRFAPHWVPASVICVCWLLLTIGMLALPGLTWVWLIFGAIAHSGGFVVIFTVLVAVSRSDREAAGMSAFVQGGGYAVGAVGAPVVGALHEATGGWAAGESLLIVLASLYAFALLAALISASRRGRNPVMKANQ</sequence>
<dbReference type="GO" id="GO:0005886">
    <property type="term" value="C:plasma membrane"/>
    <property type="evidence" value="ECO:0007669"/>
    <property type="project" value="UniProtKB-SubCell"/>
</dbReference>
<evidence type="ECO:0000256" key="4">
    <source>
        <dbReference type="ARBA" id="ARBA00023136"/>
    </source>
</evidence>
<dbReference type="PANTHER" id="PTHR23523:SF2">
    <property type="entry name" value="2-NITROIMIDAZOLE TRANSPORTER"/>
    <property type="match status" value="1"/>
</dbReference>
<feature type="transmembrane region" description="Helical" evidence="5">
    <location>
        <begin position="140"/>
        <end position="162"/>
    </location>
</feature>
<gene>
    <name evidence="7" type="ORF">FHX48_001344</name>
</gene>
<feature type="transmembrane region" description="Helical" evidence="5">
    <location>
        <begin position="168"/>
        <end position="188"/>
    </location>
</feature>
<feature type="transmembrane region" description="Helical" evidence="5">
    <location>
        <begin position="52"/>
        <end position="75"/>
    </location>
</feature>
<keyword evidence="8" id="KW-1185">Reference proteome</keyword>
<keyword evidence="2 5" id="KW-0812">Transmembrane</keyword>
<accession>A0A7W3JNY1</accession>
<proteinExistence type="predicted"/>
<feature type="domain" description="Major facilitator superfamily (MFS) profile" evidence="6">
    <location>
        <begin position="13"/>
        <end position="422"/>
    </location>
</feature>
<dbReference type="SUPFAM" id="SSF103473">
    <property type="entry name" value="MFS general substrate transporter"/>
    <property type="match status" value="1"/>
</dbReference>
<evidence type="ECO:0000313" key="8">
    <source>
        <dbReference type="Proteomes" id="UP000526083"/>
    </source>
</evidence>
<dbReference type="Gene3D" id="1.20.1250.20">
    <property type="entry name" value="MFS general substrate transporter like domains"/>
    <property type="match status" value="2"/>
</dbReference>
<comment type="subcellular location">
    <subcellularLocation>
        <location evidence="1">Cell membrane</location>
        <topology evidence="1">Multi-pass membrane protein</topology>
    </subcellularLocation>
</comment>
<feature type="transmembrane region" description="Helical" evidence="5">
    <location>
        <begin position="366"/>
        <end position="386"/>
    </location>
</feature>
<keyword evidence="4 5" id="KW-0472">Membrane</keyword>
<feature type="transmembrane region" description="Helical" evidence="5">
    <location>
        <begin position="330"/>
        <end position="354"/>
    </location>
</feature>